<evidence type="ECO:0000313" key="4">
    <source>
        <dbReference type="EMBL" id="MFF5900153.1"/>
    </source>
</evidence>
<protein>
    <submittedName>
        <fullName evidence="4">GNAT family N-acetyltransferase</fullName>
        <ecNumber evidence="4">2.3.-.-</ecNumber>
    </submittedName>
</protein>
<proteinExistence type="predicted"/>
<keyword evidence="2 4" id="KW-0012">Acyltransferase</keyword>
<dbReference type="RefSeq" id="WP_387907905.1">
    <property type="nucleotide sequence ID" value="NZ_JBIBEG010000011.1"/>
</dbReference>
<dbReference type="EC" id="2.3.-.-" evidence="4"/>
<dbReference type="PANTHER" id="PTHR10545:SF29">
    <property type="entry name" value="GH14572P-RELATED"/>
    <property type="match status" value="1"/>
</dbReference>
<accession>A0ABW6XEI9</accession>
<dbReference type="Pfam" id="PF00583">
    <property type="entry name" value="Acetyltransf_1"/>
    <property type="match status" value="1"/>
</dbReference>
<evidence type="ECO:0000256" key="1">
    <source>
        <dbReference type="ARBA" id="ARBA00022679"/>
    </source>
</evidence>
<dbReference type="InterPro" id="IPR016181">
    <property type="entry name" value="Acyl_CoA_acyltransferase"/>
</dbReference>
<dbReference type="CDD" id="cd04301">
    <property type="entry name" value="NAT_SF"/>
    <property type="match status" value="1"/>
</dbReference>
<name>A0ABW6XEI9_9ACTN</name>
<feature type="domain" description="N-acetyltransferase" evidence="3">
    <location>
        <begin position="10"/>
        <end position="160"/>
    </location>
</feature>
<evidence type="ECO:0000313" key="5">
    <source>
        <dbReference type="Proteomes" id="UP001602322"/>
    </source>
</evidence>
<dbReference type="Gene3D" id="3.40.630.30">
    <property type="match status" value="1"/>
</dbReference>
<sequence>MLKDTGRPDGLIRPATPADLPAIAGLCADHAAFERAEPVPPDLAARLEPVLFSEGPRAWCLVAESKSELIGYATFSLEFSTWQATDYAHLDCLFVSEPHRGGGWGRALLSSVKDAAASRGAAALQWQTPDWNADAIRFYRGVEAQARHKVRFSLPVRPAEH</sequence>
<keyword evidence="1 4" id="KW-0808">Transferase</keyword>
<dbReference type="GO" id="GO:0016746">
    <property type="term" value="F:acyltransferase activity"/>
    <property type="evidence" value="ECO:0007669"/>
    <property type="project" value="UniProtKB-KW"/>
</dbReference>
<gene>
    <name evidence="4" type="ORF">ACFY8O_30090</name>
</gene>
<comment type="caution">
    <text evidence="4">The sequence shown here is derived from an EMBL/GenBank/DDBJ whole genome shotgun (WGS) entry which is preliminary data.</text>
</comment>
<keyword evidence="5" id="KW-1185">Reference proteome</keyword>
<dbReference type="PROSITE" id="PS51186">
    <property type="entry name" value="GNAT"/>
    <property type="match status" value="1"/>
</dbReference>
<dbReference type="InterPro" id="IPR000182">
    <property type="entry name" value="GNAT_dom"/>
</dbReference>
<dbReference type="EMBL" id="JBIBEG010000011">
    <property type="protein sequence ID" value="MFF5900153.1"/>
    <property type="molecule type" value="Genomic_DNA"/>
</dbReference>
<dbReference type="SUPFAM" id="SSF55729">
    <property type="entry name" value="Acyl-CoA N-acyltransferases (Nat)"/>
    <property type="match status" value="1"/>
</dbReference>
<dbReference type="PANTHER" id="PTHR10545">
    <property type="entry name" value="DIAMINE N-ACETYLTRANSFERASE"/>
    <property type="match status" value="1"/>
</dbReference>
<evidence type="ECO:0000256" key="2">
    <source>
        <dbReference type="ARBA" id="ARBA00023315"/>
    </source>
</evidence>
<dbReference type="Proteomes" id="UP001602322">
    <property type="component" value="Unassembled WGS sequence"/>
</dbReference>
<organism evidence="4 5">
    <name type="scientific">Streptomyces argenteolus</name>
    <dbReference type="NCBI Taxonomy" id="67274"/>
    <lineage>
        <taxon>Bacteria</taxon>
        <taxon>Bacillati</taxon>
        <taxon>Actinomycetota</taxon>
        <taxon>Actinomycetes</taxon>
        <taxon>Kitasatosporales</taxon>
        <taxon>Streptomycetaceae</taxon>
        <taxon>Streptomyces</taxon>
    </lineage>
</organism>
<dbReference type="InterPro" id="IPR051016">
    <property type="entry name" value="Diverse_Substrate_AcTransf"/>
</dbReference>
<reference evidence="4 5" key="1">
    <citation type="submission" date="2024-10" db="EMBL/GenBank/DDBJ databases">
        <title>The Natural Products Discovery Center: Release of the First 8490 Sequenced Strains for Exploring Actinobacteria Biosynthetic Diversity.</title>
        <authorList>
            <person name="Kalkreuter E."/>
            <person name="Kautsar S.A."/>
            <person name="Yang D."/>
            <person name="Bader C.D."/>
            <person name="Teijaro C.N."/>
            <person name="Fluegel L."/>
            <person name="Davis C.M."/>
            <person name="Simpson J.R."/>
            <person name="Lauterbach L."/>
            <person name="Steele A.D."/>
            <person name="Gui C."/>
            <person name="Meng S."/>
            <person name="Li G."/>
            <person name="Viehrig K."/>
            <person name="Ye F."/>
            <person name="Su P."/>
            <person name="Kiefer A.F."/>
            <person name="Nichols A."/>
            <person name="Cepeda A.J."/>
            <person name="Yan W."/>
            <person name="Fan B."/>
            <person name="Jiang Y."/>
            <person name="Adhikari A."/>
            <person name="Zheng C.-J."/>
            <person name="Schuster L."/>
            <person name="Cowan T.M."/>
            <person name="Smanski M.J."/>
            <person name="Chevrette M.G."/>
            <person name="De Carvalho L.P.S."/>
            <person name="Shen B."/>
        </authorList>
    </citation>
    <scope>NUCLEOTIDE SEQUENCE [LARGE SCALE GENOMIC DNA]</scope>
    <source>
        <strain evidence="4 5">NPDC012540</strain>
    </source>
</reference>
<evidence type="ECO:0000259" key="3">
    <source>
        <dbReference type="PROSITE" id="PS51186"/>
    </source>
</evidence>